<feature type="domain" description="AB hydrolase-1" evidence="1">
    <location>
        <begin position="3"/>
        <end position="200"/>
    </location>
</feature>
<name>A0ABN2CRG0_9ACTN</name>
<gene>
    <name evidence="2" type="ORF">GCM10009789_14070</name>
</gene>
<dbReference type="Proteomes" id="UP001500393">
    <property type="component" value="Unassembled WGS sequence"/>
</dbReference>
<proteinExistence type="predicted"/>
<keyword evidence="3" id="KW-1185">Reference proteome</keyword>
<protein>
    <recommendedName>
        <fullName evidence="1">AB hydrolase-1 domain-containing protein</fullName>
    </recommendedName>
</protein>
<dbReference type="Pfam" id="PF12697">
    <property type="entry name" value="Abhydrolase_6"/>
    <property type="match status" value="1"/>
</dbReference>
<accession>A0ABN2CRG0</accession>
<dbReference type="InterPro" id="IPR029058">
    <property type="entry name" value="AB_hydrolase_fold"/>
</dbReference>
<dbReference type="EMBL" id="BAAAOS010000011">
    <property type="protein sequence ID" value="GAA1562057.1"/>
    <property type="molecule type" value="Genomic_DNA"/>
</dbReference>
<sequence>MPVVLVPGLGLGPEAYAPTVALLEAQYEVVTLPGFGERVRRGDDLRTEALAQRVIARLQEPSVLVGHSASCQIVVAAALARPDLAEGLVLVGPTGEVETSTWPRLAARWVRSAVFESPRLIPVLAPQYFRTGFVSMARAMEVARRYDLAAAIRGLETPTVVVRCRHDRLCPPYWARRLADLAGGECWTFPTGSHMPPLTNGPELVTFINRAAGVYNEH</sequence>
<dbReference type="Gene3D" id="3.40.50.1820">
    <property type="entry name" value="alpha/beta hydrolase"/>
    <property type="match status" value="1"/>
</dbReference>
<dbReference type="SUPFAM" id="SSF53474">
    <property type="entry name" value="alpha/beta-Hydrolases"/>
    <property type="match status" value="1"/>
</dbReference>
<dbReference type="PANTHER" id="PTHR46438:SF11">
    <property type="entry name" value="LIPASE-RELATED"/>
    <property type="match status" value="1"/>
</dbReference>
<evidence type="ECO:0000313" key="2">
    <source>
        <dbReference type="EMBL" id="GAA1562057.1"/>
    </source>
</evidence>
<evidence type="ECO:0000313" key="3">
    <source>
        <dbReference type="Proteomes" id="UP001500393"/>
    </source>
</evidence>
<organism evidence="2 3">
    <name type="scientific">Kribbella sancticallisti</name>
    <dbReference type="NCBI Taxonomy" id="460087"/>
    <lineage>
        <taxon>Bacteria</taxon>
        <taxon>Bacillati</taxon>
        <taxon>Actinomycetota</taxon>
        <taxon>Actinomycetes</taxon>
        <taxon>Propionibacteriales</taxon>
        <taxon>Kribbellaceae</taxon>
        <taxon>Kribbella</taxon>
    </lineage>
</organism>
<evidence type="ECO:0000259" key="1">
    <source>
        <dbReference type="Pfam" id="PF12697"/>
    </source>
</evidence>
<comment type="caution">
    <text evidence="2">The sequence shown here is derived from an EMBL/GenBank/DDBJ whole genome shotgun (WGS) entry which is preliminary data.</text>
</comment>
<reference evidence="2 3" key="1">
    <citation type="journal article" date="2019" name="Int. J. Syst. Evol. Microbiol.">
        <title>The Global Catalogue of Microorganisms (GCM) 10K type strain sequencing project: providing services to taxonomists for standard genome sequencing and annotation.</title>
        <authorList>
            <consortium name="The Broad Institute Genomics Platform"/>
            <consortium name="The Broad Institute Genome Sequencing Center for Infectious Disease"/>
            <person name="Wu L."/>
            <person name="Ma J."/>
        </authorList>
    </citation>
    <scope>NUCLEOTIDE SEQUENCE [LARGE SCALE GENOMIC DNA]</scope>
    <source>
        <strain evidence="2 3">JCM 14969</strain>
    </source>
</reference>
<dbReference type="InterPro" id="IPR000073">
    <property type="entry name" value="AB_hydrolase_1"/>
</dbReference>
<dbReference type="PANTHER" id="PTHR46438">
    <property type="entry name" value="ALPHA/BETA-HYDROLASES SUPERFAMILY PROTEIN"/>
    <property type="match status" value="1"/>
</dbReference>